<keyword evidence="2" id="KW-0804">Transcription</keyword>
<proteinExistence type="evidence at transcript level"/>
<dbReference type="PANTHER" id="PTHR31499:SF79">
    <property type="entry name" value="HTH MYB-TYPE DOMAIN-CONTAINING PROTEIN"/>
    <property type="match status" value="1"/>
</dbReference>
<organism evidence="6">
    <name type="scientific">Picea sitchensis</name>
    <name type="common">Sitka spruce</name>
    <name type="synonym">Pinus sitchensis</name>
    <dbReference type="NCBI Taxonomy" id="3332"/>
    <lineage>
        <taxon>Eukaryota</taxon>
        <taxon>Viridiplantae</taxon>
        <taxon>Streptophyta</taxon>
        <taxon>Embryophyta</taxon>
        <taxon>Tracheophyta</taxon>
        <taxon>Spermatophyta</taxon>
        <taxon>Pinopsida</taxon>
        <taxon>Pinidae</taxon>
        <taxon>Conifers I</taxon>
        <taxon>Pinales</taxon>
        <taxon>Pinaceae</taxon>
        <taxon>Picea</taxon>
    </lineage>
</organism>
<dbReference type="InterPro" id="IPR001005">
    <property type="entry name" value="SANT/Myb"/>
</dbReference>
<sequence length="565" mass="61137">MMSSQKADRLWHGESAIEPHHAVQAVSTTIASQISNTSKSEGPTFAKDNSSFQRLVPQAVSSDSPEPVDSGQENPFPRFSLSSSSKKLNSSPMSSNIIPALSNVVNPENISSTSSTFCTDLHFSPSSISQHHPPGILPFLPHPSECSLRASVMPPSQSAFSQSLFSGDYMKQSYGDTHTGDPLQDIFNFPDVASECSQRNQGATSSGIVGQGHTEPDEWQDWPEQLPSDDDSLVANWTDLLVVESGEDPGLNTIYPAAKLPTTGSISQLHQGFCAPAGGNQFASSSTSSGTGTSNKQRLRWTPELHERFIEAVKKLHGAEKATPKGVLKLMNVEGLTIYHVKSHLQKYRIAKYMPDQGEGKTSCYAAGKEDKKRNSSDDLPTLDLKAGMQITEALRLQMEMQKKLHEQLEVQRALQLKIEEHGKYLQKMFEEQQKTDSSFKSQSLSAPRSSNPFAAAGPLEQSSDVEEDGSRSFPAKRIETVQNKDNSGRGTLLAVGARDKSLPVVVADNNSEVVADTEKTPPCGSGSIPDAEDGIKAPPAKRIRSNPDNTCMDKLGPLSTGLVS</sequence>
<evidence type="ECO:0000256" key="4">
    <source>
        <dbReference type="SAM" id="MobiDB-lite"/>
    </source>
</evidence>
<reference evidence="6" key="1">
    <citation type="submission" date="2007-06" db="EMBL/GenBank/DDBJ databases">
        <title>Full length cDNA sequences from Sitka Spruce (Picea sitchensis).</title>
        <authorList>
            <person name="Ralph S.G."/>
            <person name="Chun H.E."/>
            <person name="Liao N."/>
            <person name="Ali J."/>
            <person name="Reid K."/>
            <person name="Kolosova N."/>
            <person name="Cooper N."/>
            <person name="Cullis C."/>
            <person name="Jancsik S."/>
            <person name="Moore R."/>
            <person name="Mayo M."/>
            <person name="Wagner S."/>
            <person name="Holt R.A."/>
            <person name="Jones S.J.M."/>
            <person name="Marra M.A."/>
            <person name="Ritland C.E."/>
            <person name="Ritland K."/>
            <person name="Bohlmann J."/>
        </authorList>
    </citation>
    <scope>NUCLEOTIDE SEQUENCE</scope>
    <source>
        <tissue evidence="6">Green portion of the leader tissue</tissue>
    </source>
</reference>
<feature type="compositionally biased region" description="Basic and acidic residues" evidence="4">
    <location>
        <begin position="1"/>
        <end position="21"/>
    </location>
</feature>
<dbReference type="Pfam" id="PF00249">
    <property type="entry name" value="Myb_DNA-binding"/>
    <property type="match status" value="1"/>
</dbReference>
<accession>B8LKH4</accession>
<evidence type="ECO:0000313" key="6">
    <source>
        <dbReference type="EMBL" id="ABR16154.1"/>
    </source>
</evidence>
<dbReference type="SUPFAM" id="SSF46689">
    <property type="entry name" value="Homeodomain-like"/>
    <property type="match status" value="1"/>
</dbReference>
<feature type="region of interest" description="Disordered" evidence="4">
    <location>
        <begin position="1"/>
        <end position="92"/>
    </location>
</feature>
<feature type="compositionally biased region" description="Polar residues" evidence="4">
    <location>
        <begin position="481"/>
        <end position="490"/>
    </location>
</feature>
<dbReference type="NCBIfam" id="TIGR01557">
    <property type="entry name" value="myb_SHAQKYF"/>
    <property type="match status" value="1"/>
</dbReference>
<dbReference type="EMBL" id="EF676238">
    <property type="protein sequence ID" value="ABR16154.1"/>
    <property type="molecule type" value="mRNA"/>
</dbReference>
<dbReference type="PROSITE" id="PS51294">
    <property type="entry name" value="HTH_MYB"/>
    <property type="match status" value="1"/>
</dbReference>
<dbReference type="Gene3D" id="1.10.10.60">
    <property type="entry name" value="Homeodomain-like"/>
    <property type="match status" value="1"/>
</dbReference>
<dbReference type="FunFam" id="1.10.10.60:FF:000002">
    <property type="entry name" value="Myb family transcription factor"/>
    <property type="match status" value="1"/>
</dbReference>
<dbReference type="InterPro" id="IPR017930">
    <property type="entry name" value="Myb_dom"/>
</dbReference>
<keyword evidence="3" id="KW-0539">Nucleus</keyword>
<feature type="region of interest" description="Disordered" evidence="4">
    <location>
        <begin position="515"/>
        <end position="565"/>
    </location>
</feature>
<keyword evidence="1" id="KW-0805">Transcription regulation</keyword>
<dbReference type="AlphaFoldDB" id="B8LKH4"/>
<name>B8LKH4_PICSI</name>
<protein>
    <recommendedName>
        <fullName evidence="5">HTH myb-type domain-containing protein</fullName>
    </recommendedName>
</protein>
<dbReference type="Pfam" id="PF14379">
    <property type="entry name" value="Myb_CC_LHEQLE"/>
    <property type="match status" value="1"/>
</dbReference>
<evidence type="ECO:0000256" key="3">
    <source>
        <dbReference type="ARBA" id="ARBA00023242"/>
    </source>
</evidence>
<dbReference type="OMA" id="PDEWQDW"/>
<dbReference type="InterPro" id="IPR046955">
    <property type="entry name" value="PHR1-like"/>
</dbReference>
<evidence type="ECO:0000256" key="2">
    <source>
        <dbReference type="ARBA" id="ARBA00023163"/>
    </source>
</evidence>
<evidence type="ECO:0000256" key="1">
    <source>
        <dbReference type="ARBA" id="ARBA00023015"/>
    </source>
</evidence>
<dbReference type="InterPro" id="IPR009057">
    <property type="entry name" value="Homeodomain-like_sf"/>
</dbReference>
<dbReference type="GO" id="GO:0003677">
    <property type="term" value="F:DNA binding"/>
    <property type="evidence" value="ECO:0007669"/>
    <property type="project" value="InterPro"/>
</dbReference>
<feature type="compositionally biased region" description="Polar residues" evidence="4">
    <location>
        <begin position="436"/>
        <end position="453"/>
    </location>
</feature>
<evidence type="ECO:0000259" key="5">
    <source>
        <dbReference type="PROSITE" id="PS51294"/>
    </source>
</evidence>
<feature type="compositionally biased region" description="Low complexity" evidence="4">
    <location>
        <begin position="80"/>
        <end position="92"/>
    </location>
</feature>
<dbReference type="InterPro" id="IPR025756">
    <property type="entry name" value="Myb_CC_LHEQLE"/>
</dbReference>
<dbReference type="InterPro" id="IPR006447">
    <property type="entry name" value="Myb_dom_plants"/>
</dbReference>
<dbReference type="GO" id="GO:0003700">
    <property type="term" value="F:DNA-binding transcription factor activity"/>
    <property type="evidence" value="ECO:0007669"/>
    <property type="project" value="InterPro"/>
</dbReference>
<dbReference type="PANTHER" id="PTHR31499">
    <property type="entry name" value="MYB FAMILY TRANSCRIPTION FACTOR PHL11"/>
    <property type="match status" value="1"/>
</dbReference>
<feature type="region of interest" description="Disordered" evidence="4">
    <location>
        <begin position="432"/>
        <end position="491"/>
    </location>
</feature>
<feature type="domain" description="HTH myb-type" evidence="5">
    <location>
        <begin position="293"/>
        <end position="353"/>
    </location>
</feature>
<feature type="compositionally biased region" description="Polar residues" evidence="4">
    <location>
        <begin position="25"/>
        <end position="64"/>
    </location>
</feature>